<dbReference type="EMBL" id="JACEOG010000001">
    <property type="protein sequence ID" value="MBA4607749.1"/>
    <property type="molecule type" value="Genomic_DNA"/>
</dbReference>
<keyword evidence="1" id="KW-0812">Transmembrane</keyword>
<dbReference type="AlphaFoldDB" id="A0A838X8B5"/>
<protein>
    <submittedName>
        <fullName evidence="2">Uncharacterized protein</fullName>
    </submittedName>
</protein>
<accession>A0A838X8B5</accession>
<keyword evidence="1" id="KW-1133">Transmembrane helix</keyword>
<dbReference type="Proteomes" id="UP000550354">
    <property type="component" value="Unassembled WGS sequence"/>
</dbReference>
<sequence length="218" mass="24475">MPSWTLRDHGRDLAVHEDAEGRVRLGLDGVDVDEAVLGRLGEHEFELDRLAGRHQKVKAERGVRGGITRVSLIESGNGELPVTVPFVPPDGSRPRRLYDLREAHPYAYATRHVATSAAGLLGLGALVSAFLSRFAPRLDWSWVPNPDIELPDWNLFGWVPDLFGWVRDLFAWWPDWDLGWLKVVLGLLVAVSLTVSEIQRRKRIRQRAEAPPPPSDDS</sequence>
<evidence type="ECO:0000256" key="1">
    <source>
        <dbReference type="SAM" id="Phobius"/>
    </source>
</evidence>
<keyword evidence="1" id="KW-0472">Membrane</keyword>
<gene>
    <name evidence="2" type="ORF">H1W00_04595</name>
</gene>
<comment type="caution">
    <text evidence="2">The sequence shown here is derived from an EMBL/GenBank/DDBJ whole genome shotgun (WGS) entry which is preliminary data.</text>
</comment>
<feature type="transmembrane region" description="Helical" evidence="1">
    <location>
        <begin position="179"/>
        <end position="198"/>
    </location>
</feature>
<proteinExistence type="predicted"/>
<reference evidence="2 3" key="1">
    <citation type="submission" date="2020-07" db="EMBL/GenBank/DDBJ databases">
        <title>Draft genome and description of Aeromicrobium phoceense strain Marseille-Q0843 isolated from healthy skin swab.</title>
        <authorList>
            <person name="Boxberger M."/>
            <person name="La Scola B."/>
        </authorList>
    </citation>
    <scope>NUCLEOTIDE SEQUENCE [LARGE SCALE GENOMIC DNA]</scope>
    <source>
        <strain evidence="2 3">Marseille-Q0843</strain>
    </source>
</reference>
<dbReference type="RefSeq" id="WP_181754040.1">
    <property type="nucleotide sequence ID" value="NZ_JACEOG010000001.1"/>
</dbReference>
<name>A0A838X8B5_9ACTN</name>
<feature type="transmembrane region" description="Helical" evidence="1">
    <location>
        <begin position="113"/>
        <end position="135"/>
    </location>
</feature>
<evidence type="ECO:0000313" key="2">
    <source>
        <dbReference type="EMBL" id="MBA4607749.1"/>
    </source>
</evidence>
<evidence type="ECO:0000313" key="3">
    <source>
        <dbReference type="Proteomes" id="UP000550354"/>
    </source>
</evidence>
<keyword evidence="3" id="KW-1185">Reference proteome</keyword>
<organism evidence="2 3">
    <name type="scientific">Aeromicrobium phoceense</name>
    <dbReference type="NCBI Taxonomy" id="2754045"/>
    <lineage>
        <taxon>Bacteria</taxon>
        <taxon>Bacillati</taxon>
        <taxon>Actinomycetota</taxon>
        <taxon>Actinomycetes</taxon>
        <taxon>Propionibacteriales</taxon>
        <taxon>Nocardioidaceae</taxon>
        <taxon>Aeromicrobium</taxon>
    </lineage>
</organism>